<keyword evidence="3 6" id="KW-0833">Ubl conjugation pathway</keyword>
<dbReference type="PROSITE" id="PS50235">
    <property type="entry name" value="USP_3"/>
    <property type="match status" value="1"/>
</dbReference>
<keyword evidence="5 6" id="KW-0788">Thiol protease</keyword>
<dbReference type="Proteomes" id="UP000019384">
    <property type="component" value="Unassembled WGS sequence"/>
</dbReference>
<feature type="domain" description="USP" evidence="7">
    <location>
        <begin position="38"/>
        <end position="414"/>
    </location>
</feature>
<dbReference type="AlphaFoldDB" id="W6MK29"/>
<dbReference type="STRING" id="1382522.W6MK29"/>
<dbReference type="GO" id="GO:1901799">
    <property type="term" value="P:negative regulation of proteasomal protein catabolic process"/>
    <property type="evidence" value="ECO:0007669"/>
    <property type="project" value="EnsemblFungi"/>
</dbReference>
<dbReference type="GO" id="GO:0005838">
    <property type="term" value="C:proteasome regulatory particle"/>
    <property type="evidence" value="ECO:0007669"/>
    <property type="project" value="EnsemblFungi"/>
</dbReference>
<comment type="catalytic activity">
    <reaction evidence="1 6">
        <text>Thiol-dependent hydrolysis of ester, thioester, amide, peptide and isopeptide bonds formed by the C-terminal Gly of ubiquitin (a 76-residue protein attached to proteins as an intracellular targeting signal).</text>
        <dbReference type="EC" id="3.4.19.12"/>
    </reaction>
</comment>
<evidence type="ECO:0000256" key="3">
    <source>
        <dbReference type="ARBA" id="ARBA00022786"/>
    </source>
</evidence>
<dbReference type="GeneID" id="34520060"/>
<dbReference type="PROSITE" id="PS00973">
    <property type="entry name" value="USP_2"/>
    <property type="match status" value="1"/>
</dbReference>
<evidence type="ECO:0000259" key="7">
    <source>
        <dbReference type="PROSITE" id="PS50235"/>
    </source>
</evidence>
<dbReference type="GO" id="GO:0070628">
    <property type="term" value="F:proteasome binding"/>
    <property type="evidence" value="ECO:0007669"/>
    <property type="project" value="TreeGrafter"/>
</dbReference>
<dbReference type="HOGENOM" id="CLU_017549_2_1_1"/>
<keyword evidence="9" id="KW-1185">Reference proteome</keyword>
<dbReference type="PANTHER" id="PTHR43982">
    <property type="entry name" value="UBIQUITIN CARBOXYL-TERMINAL HYDROLASE"/>
    <property type="match status" value="1"/>
</dbReference>
<dbReference type="OrthoDB" id="333239at2759"/>
<dbReference type="InterPro" id="IPR001394">
    <property type="entry name" value="Peptidase_C19_UCH"/>
</dbReference>
<sequence length="417" mass="47494">MVLGTPDATSLKLDEKKVTFLEDVSSDSSLAKLKNEPVGLVNLGNTCYLNSSLQALLGVGELRKELENYQPSGSSSGNFILFLKQLFEKLSAKEDKVVPLNFLTSLRLQFPQFSERSEHGQYKQQDAEEAFSLILNDVLRQFGSLENFLKIGLAVSTKCLETEEEPVTSFEESLKLDCHINIKTNFLKDGLVNNLKETIQKNNDSLGRDAQYEISRKIVRLPKYLTVHFMRFFWRRDTNKKSKILRKVQFPFQLDLTDLLDDSVRESKSVIRDKIYKIEKDNEEEARDFKKAKKSQSDITLSAREKEQKQKEDLEKLQSKWTKSYESAFPEDFDPASGENPSSLYELQSIITHQGSSADSGHYQCFVKDELDPTGERWYKFNDAIVTVVSRDKVEQLAGGGESDSALICLYKAVGLK</sequence>
<evidence type="ECO:0000313" key="8">
    <source>
        <dbReference type="EMBL" id="CDK26671.1"/>
    </source>
</evidence>
<name>W6MK29_9ASCO</name>
<evidence type="ECO:0000256" key="5">
    <source>
        <dbReference type="ARBA" id="ARBA00022807"/>
    </source>
</evidence>
<dbReference type="PROSITE" id="PS00972">
    <property type="entry name" value="USP_1"/>
    <property type="match status" value="1"/>
</dbReference>
<dbReference type="GO" id="GO:0004843">
    <property type="term" value="F:cysteine-type deubiquitinase activity"/>
    <property type="evidence" value="ECO:0007669"/>
    <property type="project" value="UniProtKB-UniRule"/>
</dbReference>
<protein>
    <recommendedName>
        <fullName evidence="6">Ubiquitin carboxyl-terminal hydrolase</fullName>
        <ecNumber evidence="6">3.4.19.12</ecNumber>
    </recommendedName>
</protein>
<dbReference type="InterPro" id="IPR028889">
    <property type="entry name" value="USP"/>
</dbReference>
<dbReference type="GO" id="GO:0072671">
    <property type="term" value="P:mitochondria-associated ubiquitin-dependent protein catabolic process"/>
    <property type="evidence" value="ECO:0007669"/>
    <property type="project" value="EnsemblFungi"/>
</dbReference>
<dbReference type="GO" id="GO:0016579">
    <property type="term" value="P:protein deubiquitination"/>
    <property type="evidence" value="ECO:0007669"/>
    <property type="project" value="EnsemblFungi"/>
</dbReference>
<evidence type="ECO:0000256" key="6">
    <source>
        <dbReference type="RuleBase" id="RU366025"/>
    </source>
</evidence>
<dbReference type="PANTHER" id="PTHR43982:SF1">
    <property type="entry name" value="UBIQUITIN CARBOXYL-TERMINAL HYDROLASE 14"/>
    <property type="match status" value="1"/>
</dbReference>
<evidence type="ECO:0000256" key="2">
    <source>
        <dbReference type="ARBA" id="ARBA00022670"/>
    </source>
</evidence>
<evidence type="ECO:0000256" key="1">
    <source>
        <dbReference type="ARBA" id="ARBA00000707"/>
    </source>
</evidence>
<keyword evidence="2 6" id="KW-0645">Protease</keyword>
<dbReference type="InterPro" id="IPR018200">
    <property type="entry name" value="USP_CS"/>
</dbReference>
<organism evidence="8 9">
    <name type="scientific">Kuraishia capsulata CBS 1993</name>
    <dbReference type="NCBI Taxonomy" id="1382522"/>
    <lineage>
        <taxon>Eukaryota</taxon>
        <taxon>Fungi</taxon>
        <taxon>Dikarya</taxon>
        <taxon>Ascomycota</taxon>
        <taxon>Saccharomycotina</taxon>
        <taxon>Pichiomycetes</taxon>
        <taxon>Pichiales</taxon>
        <taxon>Pichiaceae</taxon>
        <taxon>Kuraishia</taxon>
    </lineage>
</organism>
<reference evidence="8" key="1">
    <citation type="submission" date="2013-12" db="EMBL/GenBank/DDBJ databases">
        <authorList>
            <person name="Genoscope - CEA"/>
        </authorList>
    </citation>
    <scope>NUCLEOTIDE SEQUENCE</scope>
    <source>
        <strain evidence="8">CBS 1993</strain>
    </source>
</reference>
<dbReference type="Pfam" id="PF00443">
    <property type="entry name" value="UCH"/>
    <property type="match status" value="1"/>
</dbReference>
<proteinExistence type="inferred from homology"/>
<dbReference type="InterPro" id="IPR038765">
    <property type="entry name" value="Papain-like_cys_pep_sf"/>
</dbReference>
<dbReference type="GO" id="GO:0032434">
    <property type="term" value="P:regulation of proteasomal ubiquitin-dependent protein catabolic process"/>
    <property type="evidence" value="ECO:0007669"/>
    <property type="project" value="EnsemblFungi"/>
</dbReference>
<gene>
    <name evidence="8" type="ORF">KUCA_T00002645001</name>
</gene>
<dbReference type="EMBL" id="HG793127">
    <property type="protein sequence ID" value="CDK26671.1"/>
    <property type="molecule type" value="Genomic_DNA"/>
</dbReference>
<dbReference type="EC" id="3.4.19.12" evidence="6"/>
<dbReference type="InterPro" id="IPR044635">
    <property type="entry name" value="UBP14-like"/>
</dbReference>
<dbReference type="SUPFAM" id="SSF54001">
    <property type="entry name" value="Cysteine proteinases"/>
    <property type="match status" value="1"/>
</dbReference>
<accession>W6MK29</accession>
<dbReference type="Gene3D" id="3.90.70.10">
    <property type="entry name" value="Cysteine proteinases"/>
    <property type="match status" value="1"/>
</dbReference>
<dbReference type="RefSeq" id="XP_022458672.1">
    <property type="nucleotide sequence ID" value="XM_022602915.1"/>
</dbReference>
<keyword evidence="4 6" id="KW-0378">Hydrolase</keyword>
<reference evidence="8" key="2">
    <citation type="submission" date="2014-02" db="EMBL/GenBank/DDBJ databases">
        <title>Complete DNA sequence of /Kuraishia capsulata/ illustrates novel genomic features among budding yeasts (/Saccharomycotina/).</title>
        <authorList>
            <person name="Morales L."/>
            <person name="Noel B."/>
            <person name="Porcel B."/>
            <person name="Marcet-Houben M."/>
            <person name="Hullo M-F."/>
            <person name="Sacerdot C."/>
            <person name="Tekaia F."/>
            <person name="Leh-Louis V."/>
            <person name="Despons L."/>
            <person name="Khanna V."/>
            <person name="Aury J-M."/>
            <person name="Barbe V."/>
            <person name="Couloux A."/>
            <person name="Labadie K."/>
            <person name="Pelletier E."/>
            <person name="Souciet J-L."/>
            <person name="Boekhout T."/>
            <person name="Gabaldon T."/>
            <person name="Wincker P."/>
            <person name="Dujon B."/>
        </authorList>
    </citation>
    <scope>NUCLEOTIDE SEQUENCE</scope>
    <source>
        <strain evidence="8">CBS 1993</strain>
    </source>
</reference>
<evidence type="ECO:0000313" key="9">
    <source>
        <dbReference type="Proteomes" id="UP000019384"/>
    </source>
</evidence>
<evidence type="ECO:0000256" key="4">
    <source>
        <dbReference type="ARBA" id="ARBA00022801"/>
    </source>
</evidence>
<comment type="similarity">
    <text evidence="6">Belongs to the peptidase C19 family.</text>
</comment>